<dbReference type="InterPro" id="IPR000649">
    <property type="entry name" value="IF-2B-related"/>
</dbReference>
<feature type="site" description="Transition state stabilizer" evidence="3">
    <location>
        <position position="156"/>
    </location>
</feature>
<evidence type="ECO:0000256" key="2">
    <source>
        <dbReference type="ARBA" id="ARBA00052401"/>
    </source>
</evidence>
<feature type="binding site" evidence="3">
    <location>
        <position position="195"/>
    </location>
    <ligand>
        <name>substrate</name>
    </ligand>
</feature>
<comment type="pathway">
    <text evidence="3">Amino-acid biosynthesis; L-methionine biosynthesis via salvage pathway; L-methionine from S-methyl-5-thio-alpha-D-ribose 1-phosphate: step 1/6.</text>
</comment>
<dbReference type="InterPro" id="IPR037171">
    <property type="entry name" value="NagB/RpiA_transferase-like"/>
</dbReference>
<dbReference type="NCBIfam" id="TIGR00512">
    <property type="entry name" value="salvage_mtnA"/>
    <property type="match status" value="1"/>
</dbReference>
<reference evidence="4" key="1">
    <citation type="submission" date="2016-08" db="EMBL/GenBank/DDBJ databases">
        <authorList>
            <person name="Seilhamer J.J."/>
        </authorList>
    </citation>
    <scope>NUCLEOTIDE SEQUENCE</scope>
    <source>
        <strain evidence="4">86</strain>
    </source>
</reference>
<sequence>MHAVVWSNNCLTLLNQTLLPAKVEYIDCYDWQRAAEAIKRLEVRGAPAIGAAAAFALVLGAKAIAGLTMPEFKQKLADTAEALQQTRPTAVNLFWAIDRMMAVLQKLPEQADVLAAIAALEQQAIAIAQEDKAVNEKMAVHGAKLFTSPVAVLTHCNAGALATVAIGTALGVIHEAWSQGNISRVFADETRPLLQGARLTAWELMQAGIPVTLITDNMAGWVMKNNMVQAVIVGADRIALNGDVANKIGTYSVAVLAKEHGIPFYVAAPTSTFDFTIHSGADIPIEERCATEVTSFGGNCVAPQGVEVFNPAFDVTPHPLVTAIITEFGILRAPYKQAISQLSKQCE</sequence>
<dbReference type="HAMAP" id="MF_01678">
    <property type="entry name" value="Salvage_MtnA"/>
    <property type="match status" value="1"/>
</dbReference>
<accession>A0A212LRN6</accession>
<dbReference type="Gene3D" id="3.40.50.10470">
    <property type="entry name" value="Translation initiation factor eif-2b, domain 2"/>
    <property type="match status" value="1"/>
</dbReference>
<dbReference type="PANTHER" id="PTHR43475:SF1">
    <property type="entry name" value="METHYLTHIORIBOSE-1-PHOSPHATE ISOMERASE"/>
    <property type="match status" value="1"/>
</dbReference>
<dbReference type="NCBIfam" id="NF004326">
    <property type="entry name" value="PRK05720.1"/>
    <property type="match status" value="1"/>
</dbReference>
<comment type="function">
    <text evidence="3">Catalyzes the interconversion of methylthioribose-1-phosphate (MTR-1-P) into methylthioribulose-1-phosphate (MTRu-1-P).</text>
</comment>
<name>A0A212LRN6_9FIRM</name>
<dbReference type="NCBIfam" id="TIGR00524">
    <property type="entry name" value="eIF-2B_rel"/>
    <property type="match status" value="1"/>
</dbReference>
<feature type="binding site" evidence="3">
    <location>
        <begin position="44"/>
        <end position="46"/>
    </location>
    <ligand>
        <name>substrate</name>
    </ligand>
</feature>
<evidence type="ECO:0000256" key="3">
    <source>
        <dbReference type="HAMAP-Rule" id="MF_01678"/>
    </source>
</evidence>
<dbReference type="EMBL" id="FMJE01000003">
    <property type="protein sequence ID" value="SCM80090.1"/>
    <property type="molecule type" value="Genomic_DNA"/>
</dbReference>
<gene>
    <name evidence="3 4" type="primary">mtnA</name>
    <name evidence="4" type="ORF">KL86SPO_30268</name>
</gene>
<dbReference type="InterPro" id="IPR011559">
    <property type="entry name" value="Initiation_fac_2B_a/b/d"/>
</dbReference>
<dbReference type="GO" id="GO:0019509">
    <property type="term" value="P:L-methionine salvage from methylthioadenosine"/>
    <property type="evidence" value="ECO:0007669"/>
    <property type="project" value="UniProtKB-UniRule"/>
</dbReference>
<dbReference type="InterPro" id="IPR005251">
    <property type="entry name" value="IF-M1Pi"/>
</dbReference>
<dbReference type="InterPro" id="IPR042529">
    <property type="entry name" value="IF_2B-like_C"/>
</dbReference>
<protein>
    <recommendedName>
        <fullName evidence="3">Methylthioribose-1-phosphate isomerase</fullName>
        <shortName evidence="3">M1Pi</shortName>
        <shortName evidence="3">MTR-1-P isomerase</shortName>
        <ecNumber evidence="3">5.3.1.23</ecNumber>
    </recommendedName>
    <alternativeName>
        <fullName evidence="3">S-methyl-5-thioribose-1-phosphate isomerase</fullName>
    </alternativeName>
</protein>
<comment type="similarity">
    <text evidence="3">Belongs to the EIF-2B alpha/beta/delta subunits family. MtnA subfamily.</text>
</comment>
<dbReference type="RefSeq" id="WP_288183657.1">
    <property type="nucleotide sequence ID" value="NZ_LT608335.1"/>
</dbReference>
<dbReference type="AlphaFoldDB" id="A0A212LRN6"/>
<evidence type="ECO:0000256" key="1">
    <source>
        <dbReference type="ARBA" id="ARBA00023235"/>
    </source>
</evidence>
<keyword evidence="3" id="KW-0486">Methionine biosynthesis</keyword>
<feature type="active site" description="Proton donor" evidence="3">
    <location>
        <position position="236"/>
    </location>
</feature>
<dbReference type="FunFam" id="1.20.120.420:FF:000003">
    <property type="entry name" value="Methylthioribose-1-phosphate isomerase"/>
    <property type="match status" value="1"/>
</dbReference>
<keyword evidence="3" id="KW-0028">Amino-acid biosynthesis</keyword>
<proteinExistence type="inferred from homology"/>
<feature type="binding site" evidence="3">
    <location>
        <begin position="246"/>
        <end position="247"/>
    </location>
    <ligand>
        <name>substrate</name>
    </ligand>
</feature>
<dbReference type="Pfam" id="PF01008">
    <property type="entry name" value="IF-2B"/>
    <property type="match status" value="1"/>
</dbReference>
<organism evidence="4">
    <name type="scientific">uncultured Sporomusa sp</name>
    <dbReference type="NCBI Taxonomy" id="307249"/>
    <lineage>
        <taxon>Bacteria</taxon>
        <taxon>Bacillati</taxon>
        <taxon>Bacillota</taxon>
        <taxon>Negativicutes</taxon>
        <taxon>Selenomonadales</taxon>
        <taxon>Sporomusaceae</taxon>
        <taxon>Sporomusa</taxon>
        <taxon>environmental samples</taxon>
    </lineage>
</organism>
<evidence type="ECO:0000313" key="4">
    <source>
        <dbReference type="EMBL" id="SCM80090.1"/>
    </source>
</evidence>
<dbReference type="UniPathway" id="UPA00904">
    <property type="reaction ID" value="UER00874"/>
</dbReference>
<feature type="binding site" evidence="3">
    <location>
        <position position="87"/>
    </location>
    <ligand>
        <name>substrate</name>
    </ligand>
</feature>
<keyword evidence="1 3" id="KW-0413">Isomerase</keyword>
<comment type="catalytic activity">
    <reaction evidence="2 3">
        <text>5-(methylsulfanyl)-alpha-D-ribose 1-phosphate = 5-(methylsulfanyl)-D-ribulose 1-phosphate</text>
        <dbReference type="Rhea" id="RHEA:19989"/>
        <dbReference type="ChEBI" id="CHEBI:58533"/>
        <dbReference type="ChEBI" id="CHEBI:58548"/>
        <dbReference type="EC" id="5.3.1.23"/>
    </reaction>
</comment>
<dbReference type="GO" id="GO:0046523">
    <property type="term" value="F:S-methyl-5-thioribose-1-phosphate isomerase activity"/>
    <property type="evidence" value="ECO:0007669"/>
    <property type="project" value="UniProtKB-UniRule"/>
</dbReference>
<dbReference type="Gene3D" id="1.20.120.420">
    <property type="entry name" value="translation initiation factor eif-2b, domain 1"/>
    <property type="match status" value="1"/>
</dbReference>
<dbReference type="InterPro" id="IPR027363">
    <property type="entry name" value="M1Pi_N"/>
</dbReference>
<dbReference type="SUPFAM" id="SSF100950">
    <property type="entry name" value="NagB/RpiA/CoA transferase-like"/>
    <property type="match status" value="1"/>
</dbReference>
<dbReference type="PANTHER" id="PTHR43475">
    <property type="entry name" value="METHYLTHIORIBOSE-1-PHOSPHATE ISOMERASE"/>
    <property type="match status" value="1"/>
</dbReference>
<dbReference type="FunFam" id="3.40.50.10470:FF:000006">
    <property type="entry name" value="Methylthioribose-1-phosphate isomerase"/>
    <property type="match status" value="1"/>
</dbReference>
<dbReference type="EC" id="5.3.1.23" evidence="3"/>